<evidence type="ECO:0000256" key="3">
    <source>
        <dbReference type="ARBA" id="ARBA00023277"/>
    </source>
</evidence>
<comment type="similarity">
    <text evidence="1">Belongs to the glycosyl hydrolases 36 family.</text>
</comment>
<keyword evidence="6" id="KW-0732">Signal</keyword>
<feature type="region of interest" description="Disordered" evidence="5">
    <location>
        <begin position="696"/>
        <end position="715"/>
    </location>
</feature>
<dbReference type="HOGENOM" id="CLU_007066_0_0_1"/>
<dbReference type="Gene3D" id="3.20.20.70">
    <property type="entry name" value="Aldolase class I"/>
    <property type="match status" value="1"/>
</dbReference>
<reference evidence="7" key="2">
    <citation type="submission" date="2024-10" db="UniProtKB">
        <authorList>
            <consortium name="EnsemblProtists"/>
        </authorList>
    </citation>
    <scope>IDENTIFICATION</scope>
</reference>
<dbReference type="EnsemblProtists" id="EOD40680">
    <property type="protein sequence ID" value="EOD40680"/>
    <property type="gene ID" value="EMIHUDRAFT_466449"/>
</dbReference>
<feature type="region of interest" description="Disordered" evidence="5">
    <location>
        <begin position="27"/>
        <end position="47"/>
    </location>
</feature>
<keyword evidence="8" id="KW-1185">Reference proteome</keyword>
<evidence type="ECO:0000256" key="4">
    <source>
        <dbReference type="ARBA" id="ARBA00049426"/>
    </source>
</evidence>
<dbReference type="Proteomes" id="UP000013827">
    <property type="component" value="Unassembled WGS sequence"/>
</dbReference>
<dbReference type="GO" id="GO:0047274">
    <property type="term" value="F:galactinol-sucrose galactosyltransferase activity"/>
    <property type="evidence" value="ECO:0007669"/>
    <property type="project" value="UniProtKB-EC"/>
</dbReference>
<dbReference type="SUPFAM" id="SSF51445">
    <property type="entry name" value="(Trans)glycosidases"/>
    <property type="match status" value="1"/>
</dbReference>
<keyword evidence="3" id="KW-0119">Carbohydrate metabolism</keyword>
<evidence type="ECO:0000256" key="1">
    <source>
        <dbReference type="ARBA" id="ARBA00007240"/>
    </source>
</evidence>
<dbReference type="RefSeq" id="XP_005793109.1">
    <property type="nucleotide sequence ID" value="XM_005793052.1"/>
</dbReference>
<accession>A0A0D3KY45</accession>
<evidence type="ECO:0000256" key="6">
    <source>
        <dbReference type="SAM" id="SignalP"/>
    </source>
</evidence>
<protein>
    <recommendedName>
        <fullName evidence="2">galactinol--sucrose galactosyltransferase</fullName>
        <ecNumber evidence="2">2.4.1.82</ecNumber>
    </recommendedName>
</protein>
<reference evidence="8" key="1">
    <citation type="journal article" date="2013" name="Nature">
        <title>Pan genome of the phytoplankton Emiliania underpins its global distribution.</title>
        <authorList>
            <person name="Read B.A."/>
            <person name="Kegel J."/>
            <person name="Klute M.J."/>
            <person name="Kuo A."/>
            <person name="Lefebvre S.C."/>
            <person name="Maumus F."/>
            <person name="Mayer C."/>
            <person name="Miller J."/>
            <person name="Monier A."/>
            <person name="Salamov A."/>
            <person name="Young J."/>
            <person name="Aguilar M."/>
            <person name="Claverie J.M."/>
            <person name="Frickenhaus S."/>
            <person name="Gonzalez K."/>
            <person name="Herman E.K."/>
            <person name="Lin Y.C."/>
            <person name="Napier J."/>
            <person name="Ogata H."/>
            <person name="Sarno A.F."/>
            <person name="Shmutz J."/>
            <person name="Schroeder D."/>
            <person name="de Vargas C."/>
            <person name="Verret F."/>
            <person name="von Dassow P."/>
            <person name="Valentin K."/>
            <person name="Van de Peer Y."/>
            <person name="Wheeler G."/>
            <person name="Dacks J.B."/>
            <person name="Delwiche C.F."/>
            <person name="Dyhrman S.T."/>
            <person name="Glockner G."/>
            <person name="John U."/>
            <person name="Richards T."/>
            <person name="Worden A.Z."/>
            <person name="Zhang X."/>
            <person name="Grigoriev I.V."/>
            <person name="Allen A.E."/>
            <person name="Bidle K."/>
            <person name="Borodovsky M."/>
            <person name="Bowler C."/>
            <person name="Brownlee C."/>
            <person name="Cock J.M."/>
            <person name="Elias M."/>
            <person name="Gladyshev V.N."/>
            <person name="Groth M."/>
            <person name="Guda C."/>
            <person name="Hadaegh A."/>
            <person name="Iglesias-Rodriguez M.D."/>
            <person name="Jenkins J."/>
            <person name="Jones B.M."/>
            <person name="Lawson T."/>
            <person name="Leese F."/>
            <person name="Lindquist E."/>
            <person name="Lobanov A."/>
            <person name="Lomsadze A."/>
            <person name="Malik S.B."/>
            <person name="Marsh M.E."/>
            <person name="Mackinder L."/>
            <person name="Mock T."/>
            <person name="Mueller-Roeber B."/>
            <person name="Pagarete A."/>
            <person name="Parker M."/>
            <person name="Probert I."/>
            <person name="Quesneville H."/>
            <person name="Raines C."/>
            <person name="Rensing S.A."/>
            <person name="Riano-Pachon D.M."/>
            <person name="Richier S."/>
            <person name="Rokitta S."/>
            <person name="Shiraiwa Y."/>
            <person name="Soanes D.M."/>
            <person name="van der Giezen M."/>
            <person name="Wahlund T.M."/>
            <person name="Williams B."/>
            <person name="Wilson W."/>
            <person name="Wolfe G."/>
            <person name="Wurch L.L."/>
        </authorList>
    </citation>
    <scope>NUCLEOTIDE SEQUENCE</scope>
</reference>
<comment type="catalytic activity">
    <reaction evidence="4">
        <text>alpha-D-galactosyl-(1-&gt;3)-1D-myo-inositol + sucrose = raffinose + myo-inositol</text>
        <dbReference type="Rhea" id="RHEA:20161"/>
        <dbReference type="ChEBI" id="CHEBI:16634"/>
        <dbReference type="ChEBI" id="CHEBI:17268"/>
        <dbReference type="ChEBI" id="CHEBI:17505"/>
        <dbReference type="ChEBI" id="CHEBI:17992"/>
        <dbReference type="EC" id="2.4.1.82"/>
    </reaction>
</comment>
<feature type="chain" id="PRO_5044291969" description="galactinol--sucrose galactosyltransferase" evidence="6">
    <location>
        <begin position="20"/>
        <end position="864"/>
    </location>
</feature>
<name>A0A0D3KY45_EMIH1</name>
<proteinExistence type="inferred from homology"/>
<dbReference type="PANTHER" id="PTHR31268:SF32">
    <property type="entry name" value="GALACTINOL--SUCROSE GALACTOSYLTRANSFERASE 2-RELATED"/>
    <property type="match status" value="1"/>
</dbReference>
<dbReference type="PANTHER" id="PTHR31268">
    <property type="match status" value="1"/>
</dbReference>
<dbReference type="InterPro" id="IPR017853">
    <property type="entry name" value="GH"/>
</dbReference>
<dbReference type="OMA" id="HVCPVMT"/>
<dbReference type="Pfam" id="PF05691">
    <property type="entry name" value="Raffinose_syn"/>
    <property type="match status" value="2"/>
</dbReference>
<evidence type="ECO:0000313" key="8">
    <source>
        <dbReference type="Proteomes" id="UP000013827"/>
    </source>
</evidence>
<dbReference type="eggNOG" id="ENOG502QPVE">
    <property type="taxonomic scope" value="Eukaryota"/>
</dbReference>
<dbReference type="InterPro" id="IPR008811">
    <property type="entry name" value="Glycosyl_hydrolases_36"/>
</dbReference>
<dbReference type="InterPro" id="IPR013785">
    <property type="entry name" value="Aldolase_TIM"/>
</dbReference>
<sequence>MLLLLSCTSLSSLLGGGAPSRTLAKFRSPAVTQPQVQQEERRPFATTPDSRVWVEGRDLVFASGEQQHVLLQGVSKSLNGAASPPGFFSLSTKRQRSKHEVSLGVLRCDRLLSAARTKRWWMGPSFGSGAADVPGETQFLLCEVGSAYALLLPLVEGGFRCTLSGSGSGLKLLSESGDARVRTSEVSNALYVGVGDDPFTLVAESMAAVAERLGTFQVKAAKRPPADRHLFGWCTWDAFYQSVDPAGIQAGLRSLSGGGAPPRMLIIDDGWQTVADDPGRASGGAGGGSAGGASAVDAAASSGLAAGEAASEAAAGGAAAAGAAAGDDYVAGDESTLNNPTLANDTNAVVDWVCNWYRDHVDGADRGAIAVRLWRGLALTLLRPTLQSFFAEQTTFSKRLSAFRANGKFEDPSAGRSLRSFVQSLRGEFGPLRVYCWRDVAEIAAEIEISERIHSYLAESGVDGVKVDAQSGLGPLGCGFGGGPRVVSRHVGAKRRRYGGPSGRSTESEEWYHYRETSLLRAADDFYPDEPAAQPVHLAHVSYNSLFLGEIGHVDWDMFTSTHSDAHMHAAARAVGGCPIYVSDQPGEHDFDLLRTLVLPDGTALLARHAGRPTRDVLFSDVNADGVSALKIWNENACTGVVGAFNVQGARWDRATRRFEQAAAEEEEEEGGGAVTALLRPADVAPFGRREIAAEEGEDGARGGGGSSPAAPPPAEYALYTHRAEGLRVLGAEDAVEVRLAAREWEIVVVAPVRAEGEVRWAPLGLLDMLNGGGAVLSSSLALSSPPGEAAATAVVRAAGRIGAFARPAPLEVCVDGSPVRFEYDEGSGLLTVNVAADGAEVEPLELRARWGPPAEEEEEEQQS</sequence>
<organism evidence="7 8">
    <name type="scientific">Emiliania huxleyi (strain CCMP1516)</name>
    <dbReference type="NCBI Taxonomy" id="280463"/>
    <lineage>
        <taxon>Eukaryota</taxon>
        <taxon>Haptista</taxon>
        <taxon>Haptophyta</taxon>
        <taxon>Prymnesiophyceae</taxon>
        <taxon>Isochrysidales</taxon>
        <taxon>Noelaerhabdaceae</taxon>
        <taxon>Emiliania</taxon>
    </lineage>
</organism>
<evidence type="ECO:0000256" key="2">
    <source>
        <dbReference type="ARBA" id="ARBA00012708"/>
    </source>
</evidence>
<evidence type="ECO:0000256" key="5">
    <source>
        <dbReference type="SAM" id="MobiDB-lite"/>
    </source>
</evidence>
<dbReference type="AlphaFoldDB" id="A0A0D3KY45"/>
<dbReference type="KEGG" id="ehx:EMIHUDRAFT_466449"/>
<feature type="signal peptide" evidence="6">
    <location>
        <begin position="1"/>
        <end position="19"/>
    </location>
</feature>
<dbReference type="GeneID" id="17285950"/>
<dbReference type="PaxDb" id="2903-EOD40680"/>
<dbReference type="EC" id="2.4.1.82" evidence="2"/>
<dbReference type="STRING" id="2903.R1FNM8"/>
<evidence type="ECO:0000313" key="7">
    <source>
        <dbReference type="EnsemblProtists" id="EOD40680"/>
    </source>
</evidence>